<keyword evidence="3" id="KW-1185">Reference proteome</keyword>
<name>M4ZEM9_9BRAD</name>
<evidence type="ECO:0000313" key="3">
    <source>
        <dbReference type="Proteomes" id="UP000011841"/>
    </source>
</evidence>
<dbReference type="EMBL" id="AP012603">
    <property type="protein sequence ID" value="BAM91966.1"/>
    <property type="molecule type" value="Genomic_DNA"/>
</dbReference>
<evidence type="ECO:0000313" key="2">
    <source>
        <dbReference type="EMBL" id="BAM91966.1"/>
    </source>
</evidence>
<dbReference type="KEGG" id="aol:S58_59900"/>
<dbReference type="eggNOG" id="ENOG5032GDD">
    <property type="taxonomic scope" value="Bacteria"/>
</dbReference>
<protein>
    <submittedName>
        <fullName evidence="2">Putative excisionnase</fullName>
    </submittedName>
</protein>
<accession>M4ZEM9</accession>
<sequence>MTNRAQPEIAPDTPLRLADALKIAFPMGGMTVSGLRKEIRRKRLTVEVMAGKQFTTLAAIEEMRRLCRVQARDHDSGSGQPVEKTGGSLPPPSGSSKTVANISPRDALRNRLENDRRPKPSVP</sequence>
<dbReference type="STRING" id="1245469.S58_59900"/>
<dbReference type="HOGENOM" id="CLU_2033595_0_0_5"/>
<proteinExistence type="predicted"/>
<feature type="region of interest" description="Disordered" evidence="1">
    <location>
        <begin position="70"/>
        <end position="123"/>
    </location>
</feature>
<evidence type="ECO:0000256" key="1">
    <source>
        <dbReference type="SAM" id="MobiDB-lite"/>
    </source>
</evidence>
<feature type="compositionally biased region" description="Basic and acidic residues" evidence="1">
    <location>
        <begin position="106"/>
        <end position="123"/>
    </location>
</feature>
<reference evidence="2 3" key="1">
    <citation type="journal article" date="2013" name="Appl. Environ. Microbiol.">
        <title>Genome analysis suggests that the soil oligotrophic bacterium Agromonas oligotrophica (Bradyrhizobium oligotrophicum) is a nitrogen-fixing symbiont of Aeschynomene indica.</title>
        <authorList>
            <person name="Okubo T."/>
            <person name="Fukushima S."/>
            <person name="Itakura M."/>
            <person name="Oshima K."/>
            <person name="Longtonglang A."/>
            <person name="Teaumroong N."/>
            <person name="Mitsui H."/>
            <person name="Hattori M."/>
            <person name="Hattori R."/>
            <person name="Hattori T."/>
            <person name="Minamisawa K."/>
        </authorList>
    </citation>
    <scope>NUCLEOTIDE SEQUENCE [LARGE SCALE GENOMIC DNA]</scope>
    <source>
        <strain evidence="2 3">S58</strain>
    </source>
</reference>
<dbReference type="Proteomes" id="UP000011841">
    <property type="component" value="Chromosome"/>
</dbReference>
<dbReference type="AlphaFoldDB" id="M4ZEM9"/>
<organism evidence="2 3">
    <name type="scientific">Bradyrhizobium oligotrophicum S58</name>
    <dbReference type="NCBI Taxonomy" id="1245469"/>
    <lineage>
        <taxon>Bacteria</taxon>
        <taxon>Pseudomonadati</taxon>
        <taxon>Pseudomonadota</taxon>
        <taxon>Alphaproteobacteria</taxon>
        <taxon>Hyphomicrobiales</taxon>
        <taxon>Nitrobacteraceae</taxon>
        <taxon>Bradyrhizobium</taxon>
    </lineage>
</organism>
<gene>
    <name evidence="2" type="ORF">S58_59900</name>
</gene>